<feature type="transmembrane region" description="Helical" evidence="5">
    <location>
        <begin position="212"/>
        <end position="234"/>
    </location>
</feature>
<sequence>MFWTSWAFAYIAIGLFTGFVAGLFGIGGGTVLVPLLTMLFTAQQFPADHVLHLALGTSMASIIFTAIASARAHDKHGAVLWQVVLRIVPGILLGAVLGTLLAARISSRALAVFFAFFVLYMALQMFVSFKPKPSRELPATAGMIAAGALIGGLSSLVAIGGGILTVPFLTWCNVRVHNAIGTSAAVGVPIAVGGSVGYIWNGMHASGLPAASFGFIYLPALLFVMLASIMTAPLGARLAHRMQVDLLRRLFAILLVLLAAKMLHGLFWKS</sequence>
<feature type="transmembrane region" description="Helical" evidence="5">
    <location>
        <begin position="109"/>
        <end position="129"/>
    </location>
</feature>
<feature type="transmembrane region" description="Helical" evidence="5">
    <location>
        <begin position="78"/>
        <end position="102"/>
    </location>
</feature>
<keyword evidence="3 5" id="KW-1133">Transmembrane helix</keyword>
<feature type="transmembrane region" description="Helical" evidence="5">
    <location>
        <begin position="178"/>
        <end position="200"/>
    </location>
</feature>
<feature type="transmembrane region" description="Helical" evidence="5">
    <location>
        <begin position="246"/>
        <end position="267"/>
    </location>
</feature>
<evidence type="ECO:0000256" key="1">
    <source>
        <dbReference type="ARBA" id="ARBA00004141"/>
    </source>
</evidence>
<accession>A0A9D7E6Q2</accession>
<reference evidence="6" key="1">
    <citation type="submission" date="2020-10" db="EMBL/GenBank/DDBJ databases">
        <title>Connecting structure to function with the recovery of over 1000 high-quality activated sludge metagenome-assembled genomes encoding full-length rRNA genes using long-read sequencing.</title>
        <authorList>
            <person name="Singleton C.M."/>
            <person name="Petriglieri F."/>
            <person name="Kristensen J.M."/>
            <person name="Kirkegaard R.H."/>
            <person name="Michaelsen T.Y."/>
            <person name="Andersen M.H."/>
            <person name="Karst S.M."/>
            <person name="Dueholm M.S."/>
            <person name="Nielsen P.H."/>
            <person name="Albertsen M."/>
        </authorList>
    </citation>
    <scope>NUCLEOTIDE SEQUENCE</scope>
    <source>
        <strain evidence="6">Bjer_18-Q3-R1-45_BAT3C.347</strain>
    </source>
</reference>
<dbReference type="Pfam" id="PF01925">
    <property type="entry name" value="TauE"/>
    <property type="match status" value="1"/>
</dbReference>
<feature type="transmembrane region" description="Helical" evidence="5">
    <location>
        <begin position="6"/>
        <end position="39"/>
    </location>
</feature>
<keyword evidence="5" id="KW-1003">Cell membrane</keyword>
<feature type="transmembrane region" description="Helical" evidence="5">
    <location>
        <begin position="141"/>
        <end position="166"/>
    </location>
</feature>
<evidence type="ECO:0000313" key="7">
    <source>
        <dbReference type="Proteomes" id="UP000807785"/>
    </source>
</evidence>
<comment type="subcellular location">
    <subcellularLocation>
        <location evidence="5">Cell membrane</location>
        <topology evidence="5">Multi-pass membrane protein</topology>
    </subcellularLocation>
    <subcellularLocation>
        <location evidence="1">Membrane</location>
        <topology evidence="1">Multi-pass membrane protein</topology>
    </subcellularLocation>
</comment>
<name>A0A9D7E6Q2_9PROT</name>
<dbReference type="EMBL" id="JADJEV010000002">
    <property type="protein sequence ID" value="MBK6972167.1"/>
    <property type="molecule type" value="Genomic_DNA"/>
</dbReference>
<gene>
    <name evidence="6" type="ORF">IPH26_04150</name>
</gene>
<comment type="caution">
    <text evidence="6">The sequence shown here is derived from an EMBL/GenBank/DDBJ whole genome shotgun (WGS) entry which is preliminary data.</text>
</comment>
<dbReference type="PANTHER" id="PTHR43483:SF3">
    <property type="entry name" value="MEMBRANE TRANSPORTER PROTEIN HI_0806-RELATED"/>
    <property type="match status" value="1"/>
</dbReference>
<dbReference type="GO" id="GO:0005886">
    <property type="term" value="C:plasma membrane"/>
    <property type="evidence" value="ECO:0007669"/>
    <property type="project" value="UniProtKB-SubCell"/>
</dbReference>
<organism evidence="6 7">
    <name type="scientific">Candidatus Methylophosphatis roskildensis</name>
    <dbReference type="NCBI Taxonomy" id="2899263"/>
    <lineage>
        <taxon>Bacteria</taxon>
        <taxon>Pseudomonadati</taxon>
        <taxon>Pseudomonadota</taxon>
        <taxon>Betaproteobacteria</taxon>
        <taxon>Nitrosomonadales</taxon>
        <taxon>Sterolibacteriaceae</taxon>
        <taxon>Candidatus Methylophosphatis</taxon>
    </lineage>
</organism>
<comment type="similarity">
    <text evidence="5">Belongs to the 4-toluene sulfonate uptake permease (TSUP) (TC 2.A.102) family.</text>
</comment>
<evidence type="ECO:0000256" key="3">
    <source>
        <dbReference type="ARBA" id="ARBA00022989"/>
    </source>
</evidence>
<keyword evidence="2 5" id="KW-0812">Transmembrane</keyword>
<dbReference type="AlphaFoldDB" id="A0A9D7E6Q2"/>
<dbReference type="InterPro" id="IPR002781">
    <property type="entry name" value="TM_pro_TauE-like"/>
</dbReference>
<evidence type="ECO:0000256" key="5">
    <source>
        <dbReference type="RuleBase" id="RU363041"/>
    </source>
</evidence>
<dbReference type="Proteomes" id="UP000807785">
    <property type="component" value="Unassembled WGS sequence"/>
</dbReference>
<protein>
    <recommendedName>
        <fullName evidence="5">Probable membrane transporter protein</fullName>
    </recommendedName>
</protein>
<proteinExistence type="inferred from homology"/>
<evidence type="ECO:0000256" key="2">
    <source>
        <dbReference type="ARBA" id="ARBA00022692"/>
    </source>
</evidence>
<feature type="transmembrane region" description="Helical" evidence="5">
    <location>
        <begin position="51"/>
        <end position="72"/>
    </location>
</feature>
<evidence type="ECO:0000256" key="4">
    <source>
        <dbReference type="ARBA" id="ARBA00023136"/>
    </source>
</evidence>
<keyword evidence="4 5" id="KW-0472">Membrane</keyword>
<evidence type="ECO:0000313" key="6">
    <source>
        <dbReference type="EMBL" id="MBK6972167.1"/>
    </source>
</evidence>
<dbReference type="PANTHER" id="PTHR43483">
    <property type="entry name" value="MEMBRANE TRANSPORTER PROTEIN HI_0806-RELATED"/>
    <property type="match status" value="1"/>
</dbReference>